<evidence type="ECO:0000313" key="1">
    <source>
        <dbReference type="EMBL" id="KAJ8735962.1"/>
    </source>
</evidence>
<dbReference type="Proteomes" id="UP001231649">
    <property type="component" value="Chromosome 2"/>
</dbReference>
<accession>A0ACC2RB89</accession>
<keyword evidence="2" id="KW-1185">Reference proteome</keyword>
<reference evidence="1" key="1">
    <citation type="submission" date="2023-03" db="EMBL/GenBank/DDBJ databases">
        <title>Chromosome-level genomes of two armyworms, Mythimna separata and Mythimna loreyi, provide insights into the biosynthesis and reception of sex pheromones.</title>
        <authorList>
            <person name="Zhao H."/>
        </authorList>
    </citation>
    <scope>NUCLEOTIDE SEQUENCE</scope>
    <source>
        <strain evidence="1">BeijingLab</strain>
    </source>
</reference>
<comment type="caution">
    <text evidence="1">The sequence shown here is derived from an EMBL/GenBank/DDBJ whole genome shotgun (WGS) entry which is preliminary data.</text>
</comment>
<evidence type="ECO:0000313" key="2">
    <source>
        <dbReference type="Proteomes" id="UP001231649"/>
    </source>
</evidence>
<protein>
    <submittedName>
        <fullName evidence="1">Uncharacterized protein</fullName>
    </submittedName>
</protein>
<gene>
    <name evidence="1" type="ORF">PYW08_006618</name>
</gene>
<sequence length="278" mass="30158">MPPNIAWPGRRALHRKLWTHPKPYDGVDDVGRPGGLDAQQVLARLGAEVARPERAGAGRPGRRALHRKLWTHPKPYDGVDDVGRPGGLDAQQVLARLGAEVARPERAGAGRPGRRALHRKLWTHPKPYDGVDDVGRPGGLDAQQVLARLGAEVARPERAGAGRPGRRALHRKLWTHPKPYDGVDDVGRPGGLDAQQVLARLGAEVARPERAGAGRPGRRALHRKLWTHPKPYDGVDDVGRPGGLDAQQVLARLGAELTMLAVQAASTRSRSWRVSALK</sequence>
<proteinExistence type="predicted"/>
<name>A0ACC2RB89_9NEOP</name>
<organism evidence="1 2">
    <name type="scientific">Mythimna loreyi</name>
    <dbReference type="NCBI Taxonomy" id="667449"/>
    <lineage>
        <taxon>Eukaryota</taxon>
        <taxon>Metazoa</taxon>
        <taxon>Ecdysozoa</taxon>
        <taxon>Arthropoda</taxon>
        <taxon>Hexapoda</taxon>
        <taxon>Insecta</taxon>
        <taxon>Pterygota</taxon>
        <taxon>Neoptera</taxon>
        <taxon>Endopterygota</taxon>
        <taxon>Lepidoptera</taxon>
        <taxon>Glossata</taxon>
        <taxon>Ditrysia</taxon>
        <taxon>Noctuoidea</taxon>
        <taxon>Noctuidae</taxon>
        <taxon>Noctuinae</taxon>
        <taxon>Hadenini</taxon>
        <taxon>Mythimna</taxon>
    </lineage>
</organism>
<dbReference type="EMBL" id="CM056778">
    <property type="protein sequence ID" value="KAJ8735962.1"/>
    <property type="molecule type" value="Genomic_DNA"/>
</dbReference>